<dbReference type="PANTHER" id="PTHR43669">
    <property type="entry name" value="5-KETO-D-GLUCONATE 5-REDUCTASE"/>
    <property type="match status" value="1"/>
</dbReference>
<evidence type="ECO:0000256" key="2">
    <source>
        <dbReference type="ARBA" id="ARBA00023002"/>
    </source>
</evidence>
<dbReference type="NCBIfam" id="NF006120">
    <property type="entry name" value="PRK08264.1-6"/>
    <property type="match status" value="1"/>
</dbReference>
<evidence type="ECO:0000256" key="1">
    <source>
        <dbReference type="ARBA" id="ARBA00006484"/>
    </source>
</evidence>
<dbReference type="AlphaFoldDB" id="A0A3B0VYU2"/>
<dbReference type="SUPFAM" id="SSF51735">
    <property type="entry name" value="NAD(P)-binding Rossmann-fold domains"/>
    <property type="match status" value="1"/>
</dbReference>
<gene>
    <name evidence="3" type="ORF">MNBD_GAMMA03-1782</name>
</gene>
<keyword evidence="2 3" id="KW-0560">Oxidoreductase</keyword>
<organism evidence="3">
    <name type="scientific">hydrothermal vent metagenome</name>
    <dbReference type="NCBI Taxonomy" id="652676"/>
    <lineage>
        <taxon>unclassified sequences</taxon>
        <taxon>metagenomes</taxon>
        <taxon>ecological metagenomes</taxon>
    </lineage>
</organism>
<dbReference type="Pfam" id="PF00106">
    <property type="entry name" value="adh_short"/>
    <property type="match status" value="1"/>
</dbReference>
<comment type="similarity">
    <text evidence="1">Belongs to the short-chain dehydrogenases/reductases (SDR) family.</text>
</comment>
<reference evidence="3" key="1">
    <citation type="submission" date="2018-06" db="EMBL/GenBank/DDBJ databases">
        <authorList>
            <person name="Zhirakovskaya E."/>
        </authorList>
    </citation>
    <scope>NUCLEOTIDE SEQUENCE</scope>
</reference>
<dbReference type="InterPro" id="IPR036291">
    <property type="entry name" value="NAD(P)-bd_dom_sf"/>
</dbReference>
<dbReference type="PRINTS" id="PR00081">
    <property type="entry name" value="GDHRDH"/>
</dbReference>
<sequence length="250" mass="27011">MSIEIKNKTIVVTGANRGIGKAVVETFLAHGAKKIYLAVRNLESVNPLTAQYGKQVEAVYVNLDEPESIKALATKTQDAEIVVNNAGVLIPANLLSKQAEASLNKELNINTYGLLRMAQAYTPILEKHPEAAFIQLNSVASIKNFADFTTYSASKAAAYSITQGLKDNWSEKGIHILSVHPGPIDTEMAHKAGIGELAEPSSVVSEGIVKALQTGEFHLFPDTIAKNIESVYKNYAINIIEPLPQQTEAP</sequence>
<dbReference type="EC" id="1.1.1.100" evidence="3"/>
<name>A0A3B0VYU2_9ZZZZ</name>
<dbReference type="Gene3D" id="3.40.50.720">
    <property type="entry name" value="NAD(P)-binding Rossmann-like Domain"/>
    <property type="match status" value="1"/>
</dbReference>
<dbReference type="GO" id="GO:0004316">
    <property type="term" value="F:3-oxoacyl-[acyl-carrier-protein] reductase (NADPH) activity"/>
    <property type="evidence" value="ECO:0007669"/>
    <property type="project" value="UniProtKB-EC"/>
</dbReference>
<dbReference type="EMBL" id="UOFC01000059">
    <property type="protein sequence ID" value="VAW45520.1"/>
    <property type="molecule type" value="Genomic_DNA"/>
</dbReference>
<proteinExistence type="inferred from homology"/>
<accession>A0A3B0VYU2</accession>
<protein>
    <submittedName>
        <fullName evidence="3">3-oxoacyl-[acyl-carrier protein] reductase</fullName>
        <ecNumber evidence="3">1.1.1.100</ecNumber>
    </submittedName>
</protein>
<dbReference type="InterPro" id="IPR002347">
    <property type="entry name" value="SDR_fam"/>
</dbReference>
<dbReference type="PANTHER" id="PTHR43669:SF3">
    <property type="entry name" value="ALCOHOL DEHYDROGENASE, PUTATIVE (AFU_ORTHOLOGUE AFUA_3G03445)-RELATED"/>
    <property type="match status" value="1"/>
</dbReference>
<evidence type="ECO:0000313" key="3">
    <source>
        <dbReference type="EMBL" id="VAW45520.1"/>
    </source>
</evidence>